<keyword evidence="2" id="KW-0597">Phosphoprotein</keyword>
<keyword evidence="1" id="KW-0596">Phosphopantetheine</keyword>
<dbReference type="InterPro" id="IPR009081">
    <property type="entry name" value="PP-bd_ACP"/>
</dbReference>
<proteinExistence type="predicted"/>
<evidence type="ECO:0000313" key="5">
    <source>
        <dbReference type="Proteomes" id="UP001622594"/>
    </source>
</evidence>
<keyword evidence="5" id="KW-1185">Reference proteome</keyword>
<evidence type="ECO:0000256" key="1">
    <source>
        <dbReference type="ARBA" id="ARBA00022450"/>
    </source>
</evidence>
<dbReference type="InterPro" id="IPR036736">
    <property type="entry name" value="ACP-like_sf"/>
</dbReference>
<dbReference type="InterPro" id="IPR020806">
    <property type="entry name" value="PKS_PP-bd"/>
</dbReference>
<evidence type="ECO:0000256" key="2">
    <source>
        <dbReference type="ARBA" id="ARBA00022553"/>
    </source>
</evidence>
<sequence length="108" mass="11426">MSGTDTATTDIAGDTAADAGLGIDTHTVDSLRTWLVDCVAAHLERPADTVDTAVKLSDYGLDSLYVLAVAAELEDYLDISLDPTVMWDNPTIDALSEALIEELAVQDA</sequence>
<dbReference type="RefSeq" id="WP_371635471.1">
    <property type="nucleotide sequence ID" value="NZ_CP108062.1"/>
</dbReference>
<dbReference type="Pfam" id="PF00550">
    <property type="entry name" value="PP-binding"/>
    <property type="match status" value="1"/>
</dbReference>
<dbReference type="PROSITE" id="PS50075">
    <property type="entry name" value="CARRIER"/>
    <property type="match status" value="1"/>
</dbReference>
<gene>
    <name evidence="4" type="ORF">OG814_10750</name>
</gene>
<dbReference type="EMBL" id="CP108188">
    <property type="protein sequence ID" value="WTR69711.1"/>
    <property type="molecule type" value="Genomic_DNA"/>
</dbReference>
<evidence type="ECO:0000259" key="3">
    <source>
        <dbReference type="PROSITE" id="PS50075"/>
    </source>
</evidence>
<dbReference type="SUPFAM" id="SSF47336">
    <property type="entry name" value="ACP-like"/>
    <property type="match status" value="1"/>
</dbReference>
<name>A0ABZ1L8L6_9ACTN</name>
<feature type="domain" description="Carrier" evidence="3">
    <location>
        <begin position="29"/>
        <end position="103"/>
    </location>
</feature>
<dbReference type="Proteomes" id="UP001622594">
    <property type="component" value="Chromosome"/>
</dbReference>
<accession>A0ABZ1L8L6</accession>
<dbReference type="Gene3D" id="1.10.1200.10">
    <property type="entry name" value="ACP-like"/>
    <property type="match status" value="1"/>
</dbReference>
<reference evidence="4 5" key="1">
    <citation type="submission" date="2022-10" db="EMBL/GenBank/DDBJ databases">
        <title>The complete genomes of actinobacterial strains from the NBC collection.</title>
        <authorList>
            <person name="Joergensen T.S."/>
            <person name="Alvarez Arevalo M."/>
            <person name="Sterndorff E.B."/>
            <person name="Faurdal D."/>
            <person name="Vuksanovic O."/>
            <person name="Mourched A.-S."/>
            <person name="Charusanti P."/>
            <person name="Shaw S."/>
            <person name="Blin K."/>
            <person name="Weber T."/>
        </authorList>
    </citation>
    <scope>NUCLEOTIDE SEQUENCE [LARGE SCALE GENOMIC DNA]</scope>
    <source>
        <strain evidence="4 5">NBC_00123</strain>
    </source>
</reference>
<organism evidence="4 5">
    <name type="scientific">Streptomyces zaomyceticus</name>
    <dbReference type="NCBI Taxonomy" id="68286"/>
    <lineage>
        <taxon>Bacteria</taxon>
        <taxon>Bacillati</taxon>
        <taxon>Actinomycetota</taxon>
        <taxon>Actinomycetes</taxon>
        <taxon>Kitasatosporales</taxon>
        <taxon>Streptomycetaceae</taxon>
        <taxon>Streptomyces</taxon>
    </lineage>
</organism>
<dbReference type="SMART" id="SM00823">
    <property type="entry name" value="PKS_PP"/>
    <property type="match status" value="1"/>
</dbReference>
<protein>
    <submittedName>
        <fullName evidence="4">Acyl carrier protein</fullName>
    </submittedName>
</protein>
<evidence type="ECO:0000313" key="4">
    <source>
        <dbReference type="EMBL" id="WTR69711.1"/>
    </source>
</evidence>